<accession>A0ABW3HKL5</accession>
<dbReference type="EMBL" id="JBHTJZ010000004">
    <property type="protein sequence ID" value="MFD0958022.1"/>
    <property type="molecule type" value="Genomic_DNA"/>
</dbReference>
<evidence type="ECO:0000313" key="2">
    <source>
        <dbReference type="Proteomes" id="UP001596989"/>
    </source>
</evidence>
<keyword evidence="2" id="KW-1185">Reference proteome</keyword>
<protein>
    <submittedName>
        <fullName evidence="1">Uncharacterized protein</fullName>
    </submittedName>
</protein>
<proteinExistence type="predicted"/>
<name>A0ABW3HKL5_9BACL</name>
<evidence type="ECO:0000313" key="1">
    <source>
        <dbReference type="EMBL" id="MFD0958022.1"/>
    </source>
</evidence>
<dbReference type="Proteomes" id="UP001596989">
    <property type="component" value="Unassembled WGS sequence"/>
</dbReference>
<dbReference type="RefSeq" id="WP_377561648.1">
    <property type="nucleotide sequence ID" value="NZ_JBHTJZ010000004.1"/>
</dbReference>
<organism evidence="1 2">
    <name type="scientific">Paenibacillus chungangensis</name>
    <dbReference type="NCBI Taxonomy" id="696535"/>
    <lineage>
        <taxon>Bacteria</taxon>
        <taxon>Bacillati</taxon>
        <taxon>Bacillota</taxon>
        <taxon>Bacilli</taxon>
        <taxon>Bacillales</taxon>
        <taxon>Paenibacillaceae</taxon>
        <taxon>Paenibacillus</taxon>
    </lineage>
</organism>
<comment type="caution">
    <text evidence="1">The sequence shown here is derived from an EMBL/GenBank/DDBJ whole genome shotgun (WGS) entry which is preliminary data.</text>
</comment>
<reference evidence="2" key="1">
    <citation type="journal article" date="2019" name="Int. J. Syst. Evol. Microbiol.">
        <title>The Global Catalogue of Microorganisms (GCM) 10K type strain sequencing project: providing services to taxonomists for standard genome sequencing and annotation.</title>
        <authorList>
            <consortium name="The Broad Institute Genomics Platform"/>
            <consortium name="The Broad Institute Genome Sequencing Center for Infectious Disease"/>
            <person name="Wu L."/>
            <person name="Ma J."/>
        </authorList>
    </citation>
    <scope>NUCLEOTIDE SEQUENCE [LARGE SCALE GENOMIC DNA]</scope>
    <source>
        <strain evidence="2">CCUG 59129</strain>
    </source>
</reference>
<sequence>MMLRGEELSYIAHIRGSDGIIQTVEEHLLGVQALSVCRIPYN</sequence>
<gene>
    <name evidence="1" type="ORF">ACFQ2I_01325</name>
</gene>